<dbReference type="SUPFAM" id="SSF58104">
    <property type="entry name" value="Methyl-accepting chemotaxis protein (MCP) signaling domain"/>
    <property type="match status" value="1"/>
</dbReference>
<evidence type="ECO:0000259" key="5">
    <source>
        <dbReference type="PROSITE" id="PS50111"/>
    </source>
</evidence>
<feature type="domain" description="Methyl-accepting transducer" evidence="5">
    <location>
        <begin position="15"/>
        <end position="251"/>
    </location>
</feature>
<comment type="similarity">
    <text evidence="3">Belongs to the methyl-accepting chemotaxis (MCP) protein family.</text>
</comment>
<dbReference type="SMART" id="SM00283">
    <property type="entry name" value="MA"/>
    <property type="match status" value="1"/>
</dbReference>
<protein>
    <recommendedName>
        <fullName evidence="5">Methyl-accepting transducer domain-containing protein</fullName>
    </recommendedName>
</protein>
<evidence type="ECO:0000313" key="7">
    <source>
        <dbReference type="Proteomes" id="UP000325606"/>
    </source>
</evidence>
<accession>A0A5J6LL17</accession>
<sequence>MLFHFKGLVHEISDNTEQLRVQADRTLDISQQVTQGVESQSQQAVSLASAVEQMSTAIEQVNQNTVNAVTLAEAAQRVTVQGREISTQSMATVEHLEQHLSHTQTVIQELHDGSREIAQVLAVIRGISEQTNLLALNAAIEAARAGEAGRGFSVVADEVRTLSFNTQRATESINGIIETLQLRAEQASGVMKTAYNQASHSVNQVREADQLFGQISNSVSEIVTLNNSIATASQEQINVTQHLSSAMQQLNQDIDGLNRTAANSADASQALHLLAGVLSEGCQKFKHA</sequence>
<dbReference type="FunFam" id="1.10.287.950:FF:000001">
    <property type="entry name" value="Methyl-accepting chemotaxis sensory transducer"/>
    <property type="match status" value="1"/>
</dbReference>
<proteinExistence type="inferred from homology"/>
<dbReference type="GO" id="GO:0007165">
    <property type="term" value="P:signal transduction"/>
    <property type="evidence" value="ECO:0007669"/>
    <property type="project" value="UniProtKB-KW"/>
</dbReference>
<dbReference type="Gene3D" id="1.10.287.950">
    <property type="entry name" value="Methyl-accepting chemotaxis protein"/>
    <property type="match status" value="1"/>
</dbReference>
<dbReference type="GO" id="GO:0006935">
    <property type="term" value="P:chemotaxis"/>
    <property type="evidence" value="ECO:0007669"/>
    <property type="project" value="InterPro"/>
</dbReference>
<dbReference type="InterPro" id="IPR004090">
    <property type="entry name" value="Chemotax_Me-accpt_rcpt"/>
</dbReference>
<dbReference type="Pfam" id="PF00015">
    <property type="entry name" value="MCPsignal"/>
    <property type="match status" value="1"/>
</dbReference>
<evidence type="ECO:0000256" key="2">
    <source>
        <dbReference type="ARBA" id="ARBA00023224"/>
    </source>
</evidence>
<dbReference type="KEGG" id="nik:F5I99_13125"/>
<dbReference type="InterPro" id="IPR004089">
    <property type="entry name" value="MCPsignal_dom"/>
</dbReference>
<dbReference type="PANTHER" id="PTHR32089:SF112">
    <property type="entry name" value="LYSOZYME-LIKE PROTEIN-RELATED"/>
    <property type="match status" value="1"/>
</dbReference>
<evidence type="ECO:0000313" key="6">
    <source>
        <dbReference type="EMBL" id="QEW08611.1"/>
    </source>
</evidence>
<comment type="subcellular location">
    <subcellularLocation>
        <location evidence="1">Membrane</location>
    </subcellularLocation>
</comment>
<dbReference type="PRINTS" id="PR00260">
    <property type="entry name" value="CHEMTRNSDUCR"/>
</dbReference>
<dbReference type="PANTHER" id="PTHR32089">
    <property type="entry name" value="METHYL-ACCEPTING CHEMOTAXIS PROTEIN MCPB"/>
    <property type="match status" value="1"/>
</dbReference>
<evidence type="ECO:0000256" key="3">
    <source>
        <dbReference type="ARBA" id="ARBA00029447"/>
    </source>
</evidence>
<evidence type="ECO:0000256" key="4">
    <source>
        <dbReference type="PROSITE-ProRule" id="PRU00284"/>
    </source>
</evidence>
<dbReference type="GO" id="GO:0016020">
    <property type="term" value="C:membrane"/>
    <property type="evidence" value="ECO:0007669"/>
    <property type="project" value="UniProtKB-SubCell"/>
</dbReference>
<reference evidence="6 7" key="1">
    <citation type="submission" date="2019-09" db="EMBL/GenBank/DDBJ databases">
        <title>Nitrincola iocasae sp. nov., a bacterium isolated from the sediment collected at a cold seep field in South China Sea.</title>
        <authorList>
            <person name="Zhang H."/>
            <person name="Wang H."/>
            <person name="Li C."/>
        </authorList>
    </citation>
    <scope>NUCLEOTIDE SEQUENCE [LARGE SCALE GENOMIC DNA]</scope>
    <source>
        <strain evidence="6 7">KXZD1103</strain>
    </source>
</reference>
<organism evidence="6 7">
    <name type="scientific">Nitrincola iocasae</name>
    <dbReference type="NCBI Taxonomy" id="2614693"/>
    <lineage>
        <taxon>Bacteria</taxon>
        <taxon>Pseudomonadati</taxon>
        <taxon>Pseudomonadota</taxon>
        <taxon>Gammaproteobacteria</taxon>
        <taxon>Oceanospirillales</taxon>
        <taxon>Oceanospirillaceae</taxon>
        <taxon>Nitrincola</taxon>
    </lineage>
</organism>
<keyword evidence="7" id="KW-1185">Reference proteome</keyword>
<evidence type="ECO:0000256" key="1">
    <source>
        <dbReference type="ARBA" id="ARBA00004370"/>
    </source>
</evidence>
<dbReference type="PROSITE" id="PS50111">
    <property type="entry name" value="CHEMOTAXIS_TRANSDUC_2"/>
    <property type="match status" value="1"/>
</dbReference>
<gene>
    <name evidence="6" type="ORF">F5I99_13125</name>
</gene>
<dbReference type="GO" id="GO:0004888">
    <property type="term" value="F:transmembrane signaling receptor activity"/>
    <property type="evidence" value="ECO:0007669"/>
    <property type="project" value="InterPro"/>
</dbReference>
<dbReference type="EMBL" id="CP044222">
    <property type="protein sequence ID" value="QEW08611.1"/>
    <property type="molecule type" value="Genomic_DNA"/>
</dbReference>
<dbReference type="AlphaFoldDB" id="A0A5J6LL17"/>
<name>A0A5J6LL17_9GAMM</name>
<keyword evidence="2 4" id="KW-0807">Transducer</keyword>
<dbReference type="Proteomes" id="UP000325606">
    <property type="component" value="Chromosome"/>
</dbReference>